<evidence type="ECO:0000313" key="3">
    <source>
        <dbReference type="Proteomes" id="UP001230220"/>
    </source>
</evidence>
<dbReference type="InterPro" id="IPR043129">
    <property type="entry name" value="ATPase_NBD"/>
</dbReference>
<dbReference type="Proteomes" id="UP001230220">
    <property type="component" value="Unassembled WGS sequence"/>
</dbReference>
<gene>
    <name evidence="2" type="ORF">J2S15_002948</name>
</gene>
<dbReference type="InterPro" id="IPR000905">
    <property type="entry name" value="Gcp-like_dom"/>
</dbReference>
<name>A0ABU0E6U5_9FIRM</name>
<dbReference type="Pfam" id="PF00814">
    <property type="entry name" value="TsaD"/>
    <property type="match status" value="1"/>
</dbReference>
<evidence type="ECO:0000259" key="1">
    <source>
        <dbReference type="Pfam" id="PF00814"/>
    </source>
</evidence>
<feature type="domain" description="Gcp-like" evidence="1">
    <location>
        <begin position="38"/>
        <end position="124"/>
    </location>
</feature>
<evidence type="ECO:0000313" key="2">
    <source>
        <dbReference type="EMBL" id="MDQ0362195.1"/>
    </source>
</evidence>
<dbReference type="EMBL" id="JAUSUR010000005">
    <property type="protein sequence ID" value="MDQ0362195.1"/>
    <property type="molecule type" value="Genomic_DNA"/>
</dbReference>
<protein>
    <submittedName>
        <fullName evidence="2">tRNA threonylcarbamoyl adenosine modification protein YeaZ</fullName>
    </submittedName>
</protein>
<reference evidence="2 3" key="1">
    <citation type="submission" date="2023-07" db="EMBL/GenBank/DDBJ databases">
        <title>Genomic Encyclopedia of Type Strains, Phase IV (KMG-IV): sequencing the most valuable type-strain genomes for metagenomic binning, comparative biology and taxonomic classification.</title>
        <authorList>
            <person name="Goeker M."/>
        </authorList>
    </citation>
    <scope>NUCLEOTIDE SEQUENCE [LARGE SCALE GENOMIC DNA]</scope>
    <source>
        <strain evidence="2 3">DSM 16784</strain>
    </source>
</reference>
<sequence length="194" mass="22329">MKTLCMDTSHRYLVLVLMEDDEVKASYNTFAWKKQSEMVFVELIKLMDELSWEANDLDEVVITVGPGSYTGIRIAMSIAKVFASSKKKTLYTISTLQLYAGLEDCSVILDARSNRVYYGKYKDGVKLEEGIKTIDEVKTLDEHFIGDLSLLDQEDHNPDFVKNFKELRPFYEKVENIHSLVPTYLKEESAYLVK</sequence>
<keyword evidence="3" id="KW-1185">Reference proteome</keyword>
<dbReference type="NCBIfam" id="TIGR03725">
    <property type="entry name" value="T6A_YeaZ"/>
    <property type="match status" value="1"/>
</dbReference>
<dbReference type="Gene3D" id="3.30.420.40">
    <property type="match status" value="1"/>
</dbReference>
<proteinExistence type="predicted"/>
<dbReference type="InterPro" id="IPR022496">
    <property type="entry name" value="T6A_TsaB"/>
</dbReference>
<accession>A0ABU0E6U5</accession>
<dbReference type="Gene3D" id="3.30.420.200">
    <property type="match status" value="1"/>
</dbReference>
<comment type="caution">
    <text evidence="2">The sequence shown here is derived from an EMBL/GenBank/DDBJ whole genome shotgun (WGS) entry which is preliminary data.</text>
</comment>
<dbReference type="RefSeq" id="WP_307409582.1">
    <property type="nucleotide sequence ID" value="NZ_JAUSUR010000005.1"/>
</dbReference>
<organism evidence="2 3">
    <name type="scientific">Breznakia pachnodae</name>
    <dbReference type="NCBI Taxonomy" id="265178"/>
    <lineage>
        <taxon>Bacteria</taxon>
        <taxon>Bacillati</taxon>
        <taxon>Bacillota</taxon>
        <taxon>Erysipelotrichia</taxon>
        <taxon>Erysipelotrichales</taxon>
        <taxon>Erysipelotrichaceae</taxon>
        <taxon>Breznakia</taxon>
    </lineage>
</organism>
<dbReference type="SUPFAM" id="SSF53067">
    <property type="entry name" value="Actin-like ATPase domain"/>
    <property type="match status" value="1"/>
</dbReference>